<dbReference type="Proteomes" id="UP000018144">
    <property type="component" value="Unassembled WGS sequence"/>
</dbReference>
<feature type="region of interest" description="Disordered" evidence="1">
    <location>
        <begin position="42"/>
        <end position="70"/>
    </location>
</feature>
<sequence>MSSHSPSSHSPNRITRSLPVLRSNSGRIRPWSIITTPDYKSYKQARGRCPSGPSPHLRAAEQDDKPRFRSRYEEGGHHVFFRNLKRQMEIEMMSDSDSESDSNSGSESEDEDTIRHRVKRTKRTNPDKADKIEPIKKPVHIPYEIMANIVDFCTTDTVWNLSQLNKDWHSFANPVLIKRALAIPHNEIWTKEYPHLPDRPSRHPMMCAIQNGNKVLSKALEKARFPIAAWMRGESKDALKPVTLLEWANPLDESNFMPDEFCYTVSRDGMLLVGYSATWDGESEGVLRVTGLVDENIYHVN</sequence>
<feature type="compositionally biased region" description="Basic and acidic residues" evidence="1">
    <location>
        <begin position="58"/>
        <end position="70"/>
    </location>
</feature>
<protein>
    <recommendedName>
        <fullName evidence="4">F-box domain-containing protein</fullName>
    </recommendedName>
</protein>
<proteinExistence type="predicted"/>
<dbReference type="AlphaFoldDB" id="U4LQT8"/>
<evidence type="ECO:0000313" key="3">
    <source>
        <dbReference type="Proteomes" id="UP000018144"/>
    </source>
</evidence>
<accession>U4LQT8</accession>
<feature type="region of interest" description="Disordered" evidence="1">
    <location>
        <begin position="92"/>
        <end position="131"/>
    </location>
</feature>
<dbReference type="SUPFAM" id="SSF81383">
    <property type="entry name" value="F-box domain"/>
    <property type="match status" value="1"/>
</dbReference>
<name>U4LQT8_PYROM</name>
<feature type="region of interest" description="Disordered" evidence="1">
    <location>
        <begin position="1"/>
        <end position="22"/>
    </location>
</feature>
<evidence type="ECO:0000313" key="2">
    <source>
        <dbReference type="EMBL" id="CCX33929.1"/>
    </source>
</evidence>
<gene>
    <name evidence="2" type="ORF">PCON_02192</name>
</gene>
<evidence type="ECO:0000256" key="1">
    <source>
        <dbReference type="SAM" id="MobiDB-lite"/>
    </source>
</evidence>
<feature type="compositionally biased region" description="Low complexity" evidence="1">
    <location>
        <begin position="1"/>
        <end position="11"/>
    </location>
</feature>
<organism evidence="2 3">
    <name type="scientific">Pyronema omphalodes (strain CBS 100304)</name>
    <name type="common">Pyronema confluens</name>
    <dbReference type="NCBI Taxonomy" id="1076935"/>
    <lineage>
        <taxon>Eukaryota</taxon>
        <taxon>Fungi</taxon>
        <taxon>Dikarya</taxon>
        <taxon>Ascomycota</taxon>
        <taxon>Pezizomycotina</taxon>
        <taxon>Pezizomycetes</taxon>
        <taxon>Pezizales</taxon>
        <taxon>Pyronemataceae</taxon>
        <taxon>Pyronema</taxon>
    </lineage>
</organism>
<reference evidence="2 3" key="1">
    <citation type="journal article" date="2013" name="PLoS Genet.">
        <title>The genome and development-dependent transcriptomes of Pyronema confluens: a window into fungal evolution.</title>
        <authorList>
            <person name="Traeger S."/>
            <person name="Altegoer F."/>
            <person name="Freitag M."/>
            <person name="Gabaldon T."/>
            <person name="Kempken F."/>
            <person name="Kumar A."/>
            <person name="Marcet-Houben M."/>
            <person name="Poggeler S."/>
            <person name="Stajich J.E."/>
            <person name="Nowrousian M."/>
        </authorList>
    </citation>
    <scope>NUCLEOTIDE SEQUENCE [LARGE SCALE GENOMIC DNA]</scope>
    <source>
        <strain evidence="3">CBS 100304</strain>
        <tissue evidence="2">Vegetative mycelium</tissue>
    </source>
</reference>
<dbReference type="EMBL" id="HF936260">
    <property type="protein sequence ID" value="CCX33929.1"/>
    <property type="molecule type" value="Genomic_DNA"/>
</dbReference>
<evidence type="ECO:0008006" key="4">
    <source>
        <dbReference type="Google" id="ProtNLM"/>
    </source>
</evidence>
<keyword evidence="3" id="KW-1185">Reference proteome</keyword>
<dbReference type="InterPro" id="IPR036047">
    <property type="entry name" value="F-box-like_dom_sf"/>
</dbReference>